<feature type="compositionally biased region" description="Polar residues" evidence="1">
    <location>
        <begin position="42"/>
        <end position="57"/>
    </location>
</feature>
<feature type="non-terminal residue" evidence="2">
    <location>
        <position position="118"/>
    </location>
</feature>
<dbReference type="EMBL" id="HG994357">
    <property type="protein sequence ID" value="CAF2129702.1"/>
    <property type="molecule type" value="Genomic_DNA"/>
</dbReference>
<reference evidence="2" key="1">
    <citation type="submission" date="2021-01" db="EMBL/GenBank/DDBJ databases">
        <authorList>
            <consortium name="Genoscope - CEA"/>
            <person name="William W."/>
        </authorList>
    </citation>
    <scope>NUCLEOTIDE SEQUENCE</scope>
</reference>
<evidence type="ECO:0000256" key="1">
    <source>
        <dbReference type="SAM" id="MobiDB-lite"/>
    </source>
</evidence>
<gene>
    <name evidence="2" type="ORF">DARMORV10_A03P48040.1</name>
</gene>
<dbReference type="Proteomes" id="UP001295469">
    <property type="component" value="Chromosome A03"/>
</dbReference>
<dbReference type="AlphaFoldDB" id="A0A816VVJ1"/>
<feature type="compositionally biased region" description="Polar residues" evidence="1">
    <location>
        <begin position="95"/>
        <end position="105"/>
    </location>
</feature>
<feature type="region of interest" description="Disordered" evidence="1">
    <location>
        <begin position="1"/>
        <end position="118"/>
    </location>
</feature>
<feature type="compositionally biased region" description="Pro residues" evidence="1">
    <location>
        <begin position="18"/>
        <end position="36"/>
    </location>
</feature>
<accession>A0A816VVJ1</accession>
<evidence type="ECO:0000313" key="2">
    <source>
        <dbReference type="EMBL" id="CAF2129702.1"/>
    </source>
</evidence>
<sequence length="118" mass="12315">MHSVWKVPGLPSGVNPPVFAPGEPPPSLPPDPPDPSSPLSSGNFPSLSEASLKTASAGSRKGTRKNLIQSSTNASPTEKKQEITTCSDIIPMEMEQQNSTLSTGGTVPILRSEIATVH</sequence>
<proteinExistence type="predicted"/>
<feature type="compositionally biased region" description="Polar residues" evidence="1">
    <location>
        <begin position="66"/>
        <end position="76"/>
    </location>
</feature>
<protein>
    <submittedName>
        <fullName evidence="2">(rape) hypothetical protein</fullName>
    </submittedName>
</protein>
<name>A0A816VVJ1_BRANA</name>
<organism evidence="2">
    <name type="scientific">Brassica napus</name>
    <name type="common">Rape</name>
    <dbReference type="NCBI Taxonomy" id="3708"/>
    <lineage>
        <taxon>Eukaryota</taxon>
        <taxon>Viridiplantae</taxon>
        <taxon>Streptophyta</taxon>
        <taxon>Embryophyta</taxon>
        <taxon>Tracheophyta</taxon>
        <taxon>Spermatophyta</taxon>
        <taxon>Magnoliopsida</taxon>
        <taxon>eudicotyledons</taxon>
        <taxon>Gunneridae</taxon>
        <taxon>Pentapetalae</taxon>
        <taxon>rosids</taxon>
        <taxon>malvids</taxon>
        <taxon>Brassicales</taxon>
        <taxon>Brassicaceae</taxon>
        <taxon>Brassiceae</taxon>
        <taxon>Brassica</taxon>
    </lineage>
</organism>